<dbReference type="InterPro" id="IPR001792">
    <property type="entry name" value="Acylphosphatase-like_dom"/>
</dbReference>
<dbReference type="SUPFAM" id="SSF54975">
    <property type="entry name" value="Acylphosphatase/BLUF domain-like"/>
    <property type="match status" value="1"/>
</dbReference>
<evidence type="ECO:0000313" key="3">
    <source>
        <dbReference type="EMBL" id="KUG17036.1"/>
    </source>
</evidence>
<feature type="domain" description="Acylphosphatase-like" evidence="2">
    <location>
        <begin position="3"/>
        <end position="91"/>
    </location>
</feature>
<evidence type="ECO:0000259" key="2">
    <source>
        <dbReference type="PROSITE" id="PS51160"/>
    </source>
</evidence>
<name>A0A0W8F857_9ZZZZ</name>
<organism evidence="3">
    <name type="scientific">hydrocarbon metagenome</name>
    <dbReference type="NCBI Taxonomy" id="938273"/>
    <lineage>
        <taxon>unclassified sequences</taxon>
        <taxon>metagenomes</taxon>
        <taxon>ecological metagenomes</taxon>
    </lineage>
</organism>
<keyword evidence="1" id="KW-0175">Coiled coil</keyword>
<sequence length="246" mass="28061">MKRLTAYVSGNVHQRGYRARVTDIARVLGLKGTVENLDDGRVKIIAEGDEDKLKWFEEAICIKNTLIDVSSIEKEYSTPRDDVNRFYKLVDRGETDSRLDTAADHLKNLIVAVNNMNQNIGGKIDQMNDNLSDKIDQMNDNLSDKIDQMNDNLSDKIDQMNDNLSDKIDQMNDNLSDKIDQMNDNLSGKMDVMIDLQKDTLSGQETLIEEVRQSRKEIKGRMDQRFDKLESEVAEMKVALKSKGII</sequence>
<protein>
    <submittedName>
        <fullName evidence="3">Acylphosphatase-like</fullName>
    </submittedName>
</protein>
<dbReference type="PANTHER" id="PTHR47268:SF4">
    <property type="entry name" value="ACYLPHOSPHATASE"/>
    <property type="match status" value="1"/>
</dbReference>
<dbReference type="EMBL" id="LNQE01001468">
    <property type="protein sequence ID" value="KUG17036.1"/>
    <property type="molecule type" value="Genomic_DNA"/>
</dbReference>
<dbReference type="PANTHER" id="PTHR47268">
    <property type="entry name" value="ACYLPHOSPHATASE"/>
    <property type="match status" value="1"/>
</dbReference>
<dbReference type="AlphaFoldDB" id="A0A0W8F857"/>
<dbReference type="Gene3D" id="1.20.120.20">
    <property type="entry name" value="Apolipoprotein"/>
    <property type="match status" value="1"/>
</dbReference>
<evidence type="ECO:0000256" key="1">
    <source>
        <dbReference type="SAM" id="Coils"/>
    </source>
</evidence>
<comment type="caution">
    <text evidence="3">The sequence shown here is derived from an EMBL/GenBank/DDBJ whole genome shotgun (WGS) entry which is preliminary data.</text>
</comment>
<dbReference type="InterPro" id="IPR036046">
    <property type="entry name" value="Acylphosphatase-like_dom_sf"/>
</dbReference>
<proteinExistence type="predicted"/>
<dbReference type="Pfam" id="PF00708">
    <property type="entry name" value="Acylphosphatase"/>
    <property type="match status" value="1"/>
</dbReference>
<dbReference type="GO" id="GO:0003998">
    <property type="term" value="F:acylphosphatase activity"/>
    <property type="evidence" value="ECO:0007669"/>
    <property type="project" value="InterPro"/>
</dbReference>
<reference evidence="3" key="1">
    <citation type="journal article" date="2015" name="Proc. Natl. Acad. Sci. U.S.A.">
        <title>Networks of energetic and metabolic interactions define dynamics in microbial communities.</title>
        <authorList>
            <person name="Embree M."/>
            <person name="Liu J.K."/>
            <person name="Al-Bassam M.M."/>
            <person name="Zengler K."/>
        </authorList>
    </citation>
    <scope>NUCLEOTIDE SEQUENCE</scope>
</reference>
<dbReference type="PROSITE" id="PS51160">
    <property type="entry name" value="ACYLPHOSPHATASE_3"/>
    <property type="match status" value="1"/>
</dbReference>
<dbReference type="InterPro" id="IPR020456">
    <property type="entry name" value="Acylphosphatase"/>
</dbReference>
<gene>
    <name evidence="3" type="ORF">ASZ90_013297</name>
</gene>
<feature type="coiled-coil region" evidence="1">
    <location>
        <begin position="128"/>
        <end position="185"/>
    </location>
</feature>
<dbReference type="Gene3D" id="3.30.70.100">
    <property type="match status" value="1"/>
</dbReference>
<accession>A0A0W8F857</accession>
<dbReference type="SUPFAM" id="SSF58113">
    <property type="entry name" value="Apolipoprotein A-I"/>
    <property type="match status" value="1"/>
</dbReference>